<accession>A0AAD4MUE2</accession>
<feature type="transmembrane region" description="Helical" evidence="1">
    <location>
        <begin position="61"/>
        <end position="85"/>
    </location>
</feature>
<sequence>MHSFQSLYLLCLPAIYKRLEISCYKIMFFMAIVDILCLPIIGCLHGYLAIIGGVFCSAPDLIYVSGCVAMGLWGCEGIAAVFLALNRCLEIAMPKVGDFLFKGERTWCWILASLVFGIWFGFFGKPVLFSSLRLAWIFEPHNGYLPVPEPNWYHSKIEVFDDCLVMVALTVLYVLFAFVLWCKISEYRGNGTNTMASNLLKSQKMIFLQVLIVSIIHINASGVYCYMQLFTVNQFVVNMAMYGWFFAHGIPPVIYLTLNKSIRNDCYKSIKVLLRLQLQNWDIG</sequence>
<proteinExistence type="predicted"/>
<dbReference type="AlphaFoldDB" id="A0AAD4MUE2"/>
<dbReference type="PANTHER" id="PTHR23021">
    <property type="entry name" value="SERPENTINE RECEPTOR, CLASS T"/>
    <property type="match status" value="1"/>
</dbReference>
<feature type="transmembrane region" description="Helical" evidence="1">
    <location>
        <begin position="235"/>
        <end position="258"/>
    </location>
</feature>
<dbReference type="InterPro" id="IPR019425">
    <property type="entry name" value="7TM_GPCR_serpentine_rcpt_Srt"/>
</dbReference>
<protein>
    <submittedName>
        <fullName evidence="2">Serpentine type 7TM GPCR chemoreceptor srt domain-containing protein</fullName>
    </submittedName>
</protein>
<keyword evidence="1" id="KW-1133">Transmembrane helix</keyword>
<name>A0AAD4MUE2_9BILA</name>
<keyword evidence="3" id="KW-1185">Reference proteome</keyword>
<feature type="transmembrane region" description="Helical" evidence="1">
    <location>
        <begin position="26"/>
        <end position="55"/>
    </location>
</feature>
<feature type="transmembrane region" description="Helical" evidence="1">
    <location>
        <begin position="164"/>
        <end position="184"/>
    </location>
</feature>
<dbReference type="Pfam" id="PF10321">
    <property type="entry name" value="7TM_GPCR_Srt"/>
    <property type="match status" value="1"/>
</dbReference>
<organism evidence="2 3">
    <name type="scientific">Ditylenchus destructor</name>
    <dbReference type="NCBI Taxonomy" id="166010"/>
    <lineage>
        <taxon>Eukaryota</taxon>
        <taxon>Metazoa</taxon>
        <taxon>Ecdysozoa</taxon>
        <taxon>Nematoda</taxon>
        <taxon>Chromadorea</taxon>
        <taxon>Rhabditida</taxon>
        <taxon>Tylenchina</taxon>
        <taxon>Tylenchomorpha</taxon>
        <taxon>Sphaerularioidea</taxon>
        <taxon>Anguinidae</taxon>
        <taxon>Anguininae</taxon>
        <taxon>Ditylenchus</taxon>
    </lineage>
</organism>
<dbReference type="Gene3D" id="1.20.1070.10">
    <property type="entry name" value="Rhodopsin 7-helix transmembrane proteins"/>
    <property type="match status" value="1"/>
</dbReference>
<dbReference type="EMBL" id="JAKKPZ010000114">
    <property type="protein sequence ID" value="KAI1701640.1"/>
    <property type="molecule type" value="Genomic_DNA"/>
</dbReference>
<gene>
    <name evidence="2" type="ORF">DdX_15985</name>
</gene>
<evidence type="ECO:0000313" key="2">
    <source>
        <dbReference type="EMBL" id="KAI1701640.1"/>
    </source>
</evidence>
<dbReference type="PANTHER" id="PTHR23021:SF11">
    <property type="entry name" value="SERPENTINE RECEPTOR, CLASS T"/>
    <property type="match status" value="1"/>
</dbReference>
<keyword evidence="1" id="KW-0812">Transmembrane</keyword>
<comment type="caution">
    <text evidence="2">The sequence shown here is derived from an EMBL/GenBank/DDBJ whole genome shotgun (WGS) entry which is preliminary data.</text>
</comment>
<keyword evidence="1" id="KW-0472">Membrane</keyword>
<feature type="transmembrane region" description="Helical" evidence="1">
    <location>
        <begin position="106"/>
        <end position="124"/>
    </location>
</feature>
<feature type="transmembrane region" description="Helical" evidence="1">
    <location>
        <begin position="205"/>
        <end position="229"/>
    </location>
</feature>
<dbReference type="SUPFAM" id="SSF81321">
    <property type="entry name" value="Family A G protein-coupled receptor-like"/>
    <property type="match status" value="1"/>
</dbReference>
<reference evidence="2" key="1">
    <citation type="submission" date="2022-01" db="EMBL/GenBank/DDBJ databases">
        <title>Genome Sequence Resource for Two Populations of Ditylenchus destructor, the Migratory Endoparasitic Phytonematode.</title>
        <authorList>
            <person name="Zhang H."/>
            <person name="Lin R."/>
            <person name="Xie B."/>
        </authorList>
    </citation>
    <scope>NUCLEOTIDE SEQUENCE</scope>
    <source>
        <strain evidence="2">BazhouSP</strain>
    </source>
</reference>
<evidence type="ECO:0000313" key="3">
    <source>
        <dbReference type="Proteomes" id="UP001201812"/>
    </source>
</evidence>
<dbReference type="Proteomes" id="UP001201812">
    <property type="component" value="Unassembled WGS sequence"/>
</dbReference>
<evidence type="ECO:0000256" key="1">
    <source>
        <dbReference type="SAM" id="Phobius"/>
    </source>
</evidence>